<dbReference type="PANTHER" id="PTHR11069:SF38">
    <property type="entry name" value="GLUCURONOXYLANASE XYNC"/>
    <property type="match status" value="1"/>
</dbReference>
<accession>A0AAD5X0H7</accession>
<dbReference type="PANTHER" id="PTHR11069">
    <property type="entry name" value="GLUCOSYLCERAMIDASE"/>
    <property type="match status" value="1"/>
</dbReference>
<keyword evidence="3 4" id="KW-0378">Hydrolase</keyword>
<evidence type="ECO:0000256" key="3">
    <source>
        <dbReference type="ARBA" id="ARBA00022801"/>
    </source>
</evidence>
<evidence type="ECO:0000313" key="8">
    <source>
        <dbReference type="Proteomes" id="UP001212841"/>
    </source>
</evidence>
<dbReference type="GO" id="GO:0016020">
    <property type="term" value="C:membrane"/>
    <property type="evidence" value="ECO:0007669"/>
    <property type="project" value="GOC"/>
</dbReference>
<evidence type="ECO:0000313" key="7">
    <source>
        <dbReference type="EMBL" id="KAJ3049662.1"/>
    </source>
</evidence>
<dbReference type="EMBL" id="JADGJD010000613">
    <property type="protein sequence ID" value="KAJ3049662.1"/>
    <property type="molecule type" value="Genomic_DNA"/>
</dbReference>
<feature type="domain" description="Glycosyl hydrolase family 30 TIM-barrel" evidence="6">
    <location>
        <begin position="60"/>
        <end position="158"/>
    </location>
</feature>
<comment type="caution">
    <text evidence="7">The sequence shown here is derived from an EMBL/GenBank/DDBJ whole genome shotgun (WGS) entry which is preliminary data.</text>
</comment>
<dbReference type="AlphaFoldDB" id="A0AAD5X0H7"/>
<feature type="signal peptide" evidence="5">
    <location>
        <begin position="1"/>
        <end position="18"/>
    </location>
</feature>
<dbReference type="GO" id="GO:0006665">
    <property type="term" value="P:sphingolipid metabolic process"/>
    <property type="evidence" value="ECO:0007669"/>
    <property type="project" value="InterPro"/>
</dbReference>
<gene>
    <name evidence="7" type="primary">XYN5A</name>
    <name evidence="7" type="ORF">HK097_009369</name>
</gene>
<evidence type="ECO:0000256" key="1">
    <source>
        <dbReference type="ARBA" id="ARBA00005382"/>
    </source>
</evidence>
<dbReference type="InterPro" id="IPR001139">
    <property type="entry name" value="Glyco_hydro_30"/>
</dbReference>
<dbReference type="Proteomes" id="UP001212841">
    <property type="component" value="Unassembled WGS sequence"/>
</dbReference>
<dbReference type="InterPro" id="IPR017853">
    <property type="entry name" value="GH"/>
</dbReference>
<sequence length="300" mass="33045">MFTLKSVSLLALASTAWAATLTVNPSTTYQTIDGFGGMNGWTTMPNADVKTAYSPSGLNFNIFRVRLSDNQNDWASIAAMTKYAYSVNPNIKVFASAWAPPANMLDKNNVPSSCHIKQVLATSSYAAYATYLNSFITYMKNNGAPLYAISMQNEPDWDWTCWTPEQMVSWLKQYGSQITGALMIAPEPLGMSSKYINAVLSDSTAAANVDIVGGHIYGSNPYSFDSKGKPIWMTEHLLNDNVGWAETMTMAREINSVFTSGWNAYLWWYIRRYYSFIGDGEQGTTSGAILPRVQPGGLHG</sequence>
<dbReference type="SUPFAM" id="SSF51445">
    <property type="entry name" value="(Trans)glycosidases"/>
    <property type="match status" value="1"/>
</dbReference>
<evidence type="ECO:0000259" key="6">
    <source>
        <dbReference type="Pfam" id="PF02055"/>
    </source>
</evidence>
<reference evidence="7" key="1">
    <citation type="submission" date="2020-05" db="EMBL/GenBank/DDBJ databases">
        <title>Phylogenomic resolution of chytrid fungi.</title>
        <authorList>
            <person name="Stajich J.E."/>
            <person name="Amses K."/>
            <person name="Simmons R."/>
            <person name="Seto K."/>
            <person name="Myers J."/>
            <person name="Bonds A."/>
            <person name="Quandt C.A."/>
            <person name="Barry K."/>
            <person name="Liu P."/>
            <person name="Grigoriev I."/>
            <person name="Longcore J.E."/>
            <person name="James T.Y."/>
        </authorList>
    </citation>
    <scope>NUCLEOTIDE SEQUENCE</scope>
    <source>
        <strain evidence="7">JEL0318</strain>
    </source>
</reference>
<name>A0AAD5X0H7_9FUNG</name>
<dbReference type="GO" id="GO:0004348">
    <property type="term" value="F:glucosylceramidase activity"/>
    <property type="evidence" value="ECO:0007669"/>
    <property type="project" value="InterPro"/>
</dbReference>
<keyword evidence="8" id="KW-1185">Reference proteome</keyword>
<organism evidence="7 8">
    <name type="scientific">Rhizophlyctis rosea</name>
    <dbReference type="NCBI Taxonomy" id="64517"/>
    <lineage>
        <taxon>Eukaryota</taxon>
        <taxon>Fungi</taxon>
        <taxon>Fungi incertae sedis</taxon>
        <taxon>Chytridiomycota</taxon>
        <taxon>Chytridiomycota incertae sedis</taxon>
        <taxon>Chytridiomycetes</taxon>
        <taxon>Rhizophlyctidales</taxon>
        <taxon>Rhizophlyctidaceae</taxon>
        <taxon>Rhizophlyctis</taxon>
    </lineage>
</organism>
<evidence type="ECO:0000256" key="4">
    <source>
        <dbReference type="RuleBase" id="RU361188"/>
    </source>
</evidence>
<protein>
    <submittedName>
        <fullName evidence="7">Endo-1,4-beta-xylanase, putative, xyn5A</fullName>
    </submittedName>
</protein>
<evidence type="ECO:0000256" key="5">
    <source>
        <dbReference type="SAM" id="SignalP"/>
    </source>
</evidence>
<evidence type="ECO:0000256" key="2">
    <source>
        <dbReference type="ARBA" id="ARBA00022729"/>
    </source>
</evidence>
<feature type="chain" id="PRO_5041938603" evidence="5">
    <location>
        <begin position="19"/>
        <end position="300"/>
    </location>
</feature>
<keyword evidence="4" id="KW-0326">Glycosidase</keyword>
<keyword evidence="2 5" id="KW-0732">Signal</keyword>
<dbReference type="Gene3D" id="3.20.20.80">
    <property type="entry name" value="Glycosidases"/>
    <property type="match status" value="1"/>
</dbReference>
<comment type="similarity">
    <text evidence="1 4">Belongs to the glycosyl hydrolase 30 family.</text>
</comment>
<dbReference type="Pfam" id="PF02055">
    <property type="entry name" value="Glyco_hydro_30"/>
    <property type="match status" value="1"/>
</dbReference>
<proteinExistence type="inferred from homology"/>
<dbReference type="InterPro" id="IPR033453">
    <property type="entry name" value="Glyco_hydro_30_TIM-barrel"/>
</dbReference>